<evidence type="ECO:0000256" key="3">
    <source>
        <dbReference type="ARBA" id="ARBA00022840"/>
    </source>
</evidence>
<proteinExistence type="predicted"/>
<dbReference type="InterPro" id="IPR004525">
    <property type="entry name" value="EpmA"/>
</dbReference>
<evidence type="ECO:0000256" key="2">
    <source>
        <dbReference type="ARBA" id="ARBA00022741"/>
    </source>
</evidence>
<dbReference type="InterPro" id="IPR045864">
    <property type="entry name" value="aa-tRNA-synth_II/BPL/LPL"/>
</dbReference>
<dbReference type="InterPro" id="IPR018149">
    <property type="entry name" value="Lys-tRNA-synth_II_C"/>
</dbReference>
<dbReference type="PROSITE" id="PS50862">
    <property type="entry name" value="AA_TRNA_LIGASE_II"/>
    <property type="match status" value="1"/>
</dbReference>
<organism evidence="5 6">
    <name type="scientific">Methylocystis rosea</name>
    <dbReference type="NCBI Taxonomy" id="173366"/>
    <lineage>
        <taxon>Bacteria</taxon>
        <taxon>Pseudomonadati</taxon>
        <taxon>Pseudomonadota</taxon>
        <taxon>Alphaproteobacteria</taxon>
        <taxon>Hyphomicrobiales</taxon>
        <taxon>Methylocystaceae</taxon>
        <taxon>Methylocystis</taxon>
    </lineage>
</organism>
<dbReference type="GO" id="GO:0004824">
    <property type="term" value="F:lysine-tRNA ligase activity"/>
    <property type="evidence" value="ECO:0007669"/>
    <property type="project" value="InterPro"/>
</dbReference>
<dbReference type="NCBIfam" id="NF006828">
    <property type="entry name" value="PRK09350.1"/>
    <property type="match status" value="1"/>
</dbReference>
<dbReference type="PRINTS" id="PR00982">
    <property type="entry name" value="TRNASYNTHLYS"/>
</dbReference>
<dbReference type="AlphaFoldDB" id="A0A3G8M129"/>
<dbReference type="PANTHER" id="PTHR42918">
    <property type="entry name" value="LYSYL-TRNA SYNTHETASE"/>
    <property type="match status" value="1"/>
</dbReference>
<dbReference type="GO" id="GO:0005524">
    <property type="term" value="F:ATP binding"/>
    <property type="evidence" value="ECO:0007669"/>
    <property type="project" value="UniProtKB-KW"/>
</dbReference>
<dbReference type="GO" id="GO:0000049">
    <property type="term" value="F:tRNA binding"/>
    <property type="evidence" value="ECO:0007669"/>
    <property type="project" value="TreeGrafter"/>
</dbReference>
<protein>
    <submittedName>
        <fullName evidence="5">EF-P lysine aminoacylase GenX</fullName>
    </submittedName>
</protein>
<dbReference type="Proteomes" id="UP000273982">
    <property type="component" value="Chromosome"/>
</dbReference>
<dbReference type="KEGG" id="mros:EHO51_00625"/>
<dbReference type="RefSeq" id="WP_124737257.1">
    <property type="nucleotide sequence ID" value="NZ_CP034086.1"/>
</dbReference>
<keyword evidence="3" id="KW-0067">ATP-binding</keyword>
<dbReference type="InterPro" id="IPR006195">
    <property type="entry name" value="aa-tRNA-synth_II"/>
</dbReference>
<evidence type="ECO:0000256" key="1">
    <source>
        <dbReference type="ARBA" id="ARBA00022598"/>
    </source>
</evidence>
<dbReference type="Gene3D" id="3.30.930.10">
    <property type="entry name" value="Bira Bifunctional Protein, Domain 2"/>
    <property type="match status" value="1"/>
</dbReference>
<evidence type="ECO:0000313" key="6">
    <source>
        <dbReference type="Proteomes" id="UP000273982"/>
    </source>
</evidence>
<keyword evidence="2" id="KW-0547">Nucleotide-binding</keyword>
<gene>
    <name evidence="5" type="primary">genX</name>
    <name evidence="5" type="ORF">EHO51_00625</name>
</gene>
<dbReference type="PANTHER" id="PTHR42918:SF6">
    <property type="entry name" value="ELONGATION FACTOR P--(R)-BETA-LYSINE LIGASE"/>
    <property type="match status" value="1"/>
</dbReference>
<dbReference type="NCBIfam" id="TIGR00462">
    <property type="entry name" value="genX"/>
    <property type="match status" value="1"/>
</dbReference>
<dbReference type="GO" id="GO:0006430">
    <property type="term" value="P:lysyl-tRNA aminoacylation"/>
    <property type="evidence" value="ECO:0007669"/>
    <property type="project" value="InterPro"/>
</dbReference>
<feature type="domain" description="Aminoacyl-transfer RNA synthetases class-II family profile" evidence="4">
    <location>
        <begin position="23"/>
        <end position="339"/>
    </location>
</feature>
<sequence length="347" mass="38498">MTRASPWWARDVYADRKPFLKGRAAIAAAVRRFFAAEGFAEVETAALQLSGGNETHLSAFATELIGSAGERSRLFLHTSPEFSCKKLLAAGEERIFTLAHVFRNRERSALHHPEFTMLEWYRAEAPTLRLMEDCAGLLASAARAAGATDFAWMERVCDPFEEPQIISVCEAFATHASIDLESLLDDRDGLARAAARDGIRVVDDDGWSDLFSKIMSEKIEPMLGRERPTILTDYPVSEAALARANADDPRFADRFELYVCGVELANGFAELTDAAEQRRRFEAQMQEKRRIYGETYPIDEDFLAALAEMPPACGVALGFDRLVMLATGAAHIEQVLWTPVAERGTAL</sequence>
<evidence type="ECO:0000313" key="5">
    <source>
        <dbReference type="EMBL" id="AZG75367.1"/>
    </source>
</evidence>
<dbReference type="EMBL" id="CP034086">
    <property type="protein sequence ID" value="AZG75367.1"/>
    <property type="molecule type" value="Genomic_DNA"/>
</dbReference>
<dbReference type="Pfam" id="PF00152">
    <property type="entry name" value="tRNA-synt_2"/>
    <property type="match status" value="1"/>
</dbReference>
<dbReference type="SUPFAM" id="SSF55681">
    <property type="entry name" value="Class II aaRS and biotin synthetases"/>
    <property type="match status" value="1"/>
</dbReference>
<name>A0A3G8M129_9HYPH</name>
<reference evidence="5 6" key="1">
    <citation type="submission" date="2018-11" db="EMBL/GenBank/DDBJ databases">
        <title>Genome squencing of methanotrophic bacteria isolated from alkaline groundwater in Korea.</title>
        <authorList>
            <person name="Nguyen L.N."/>
        </authorList>
    </citation>
    <scope>NUCLEOTIDE SEQUENCE [LARGE SCALE GENOMIC DNA]</scope>
    <source>
        <strain evidence="5 6">GW6</strain>
    </source>
</reference>
<dbReference type="InterPro" id="IPR004364">
    <property type="entry name" value="Aa-tRNA-synt_II"/>
</dbReference>
<accession>A0A3G8M129</accession>
<dbReference type="GO" id="GO:0005829">
    <property type="term" value="C:cytosol"/>
    <property type="evidence" value="ECO:0007669"/>
    <property type="project" value="TreeGrafter"/>
</dbReference>
<evidence type="ECO:0000259" key="4">
    <source>
        <dbReference type="PROSITE" id="PS50862"/>
    </source>
</evidence>
<keyword evidence="1" id="KW-0436">Ligase</keyword>